<dbReference type="AlphaFoldDB" id="A0A4Y3IIM7"/>
<dbReference type="FunFam" id="3.40.605.10:FF:000004">
    <property type="entry name" value="Aldehyde dehydrogenase"/>
    <property type="match status" value="1"/>
</dbReference>
<dbReference type="GO" id="GO:0005737">
    <property type="term" value="C:cytoplasm"/>
    <property type="evidence" value="ECO:0007669"/>
    <property type="project" value="TreeGrafter"/>
</dbReference>
<keyword evidence="2 4" id="KW-0560">Oxidoreductase</keyword>
<dbReference type="Gene3D" id="3.40.309.10">
    <property type="entry name" value="Aldehyde Dehydrogenase, Chain A, domain 2"/>
    <property type="match status" value="1"/>
</dbReference>
<evidence type="ECO:0000256" key="1">
    <source>
        <dbReference type="ARBA" id="ARBA00009986"/>
    </source>
</evidence>
<evidence type="ECO:0000259" key="8">
    <source>
        <dbReference type="Pfam" id="PF00171"/>
    </source>
</evidence>
<dbReference type="Proteomes" id="UP000318242">
    <property type="component" value="Unassembled WGS sequence"/>
</dbReference>
<protein>
    <recommendedName>
        <fullName evidence="4">Aldehyde dehydrogenase</fullName>
    </recommendedName>
</protein>
<evidence type="ECO:0000256" key="4">
    <source>
        <dbReference type="PIRNR" id="PIRNR036492"/>
    </source>
</evidence>
<keyword evidence="10" id="KW-1185">Reference proteome</keyword>
<comment type="similarity">
    <text evidence="1 4 7">Belongs to the aldehyde dehydrogenase family.</text>
</comment>
<dbReference type="GO" id="GO:0006081">
    <property type="term" value="P:aldehyde metabolic process"/>
    <property type="evidence" value="ECO:0007669"/>
    <property type="project" value="InterPro"/>
</dbReference>
<feature type="active site" evidence="5 6">
    <location>
        <position position="223"/>
    </location>
</feature>
<dbReference type="Gene3D" id="3.40.605.10">
    <property type="entry name" value="Aldehyde Dehydrogenase, Chain A, domain 1"/>
    <property type="match status" value="1"/>
</dbReference>
<dbReference type="SUPFAM" id="SSF53720">
    <property type="entry name" value="ALDH-like"/>
    <property type="match status" value="1"/>
</dbReference>
<keyword evidence="3" id="KW-0520">NAD</keyword>
<dbReference type="Pfam" id="PF00171">
    <property type="entry name" value="Aldedh"/>
    <property type="match status" value="1"/>
</dbReference>
<reference evidence="9 10" key="1">
    <citation type="submission" date="2019-06" db="EMBL/GenBank/DDBJ databases">
        <title>Whole genome shotgun sequence of Vibrio comitans NBRC 102076.</title>
        <authorList>
            <person name="Hosoyama A."/>
            <person name="Uohara A."/>
            <person name="Ohji S."/>
            <person name="Ichikawa N."/>
        </authorList>
    </citation>
    <scope>NUCLEOTIDE SEQUENCE [LARGE SCALE GENOMIC DNA]</scope>
    <source>
        <strain evidence="9 10">NBRC 102076</strain>
    </source>
</reference>
<evidence type="ECO:0000256" key="3">
    <source>
        <dbReference type="ARBA" id="ARBA00023027"/>
    </source>
</evidence>
<evidence type="ECO:0000256" key="2">
    <source>
        <dbReference type="ARBA" id="ARBA00023002"/>
    </source>
</evidence>
<gene>
    <name evidence="9" type="ORF">VCO01S_04840</name>
</gene>
<dbReference type="PANTHER" id="PTHR43570:SF20">
    <property type="entry name" value="ALDEHYDE DEHYDROGENASE ALDX-RELATED"/>
    <property type="match status" value="1"/>
</dbReference>
<organism evidence="9 10">
    <name type="scientific">Vibrio comitans NBRC 102076</name>
    <dbReference type="NCBI Taxonomy" id="1219078"/>
    <lineage>
        <taxon>Bacteria</taxon>
        <taxon>Pseudomonadati</taxon>
        <taxon>Pseudomonadota</taxon>
        <taxon>Gammaproteobacteria</taxon>
        <taxon>Vibrionales</taxon>
        <taxon>Vibrionaceae</taxon>
        <taxon>Vibrio</taxon>
    </lineage>
</organism>
<name>A0A4Y3IIM7_9VIBR</name>
<feature type="active site" evidence="5">
    <location>
        <position position="257"/>
    </location>
</feature>
<dbReference type="InterPro" id="IPR012394">
    <property type="entry name" value="Aldehyde_DH_NAD(P)"/>
</dbReference>
<evidence type="ECO:0000313" key="9">
    <source>
        <dbReference type="EMBL" id="GEA59291.1"/>
    </source>
</evidence>
<evidence type="ECO:0000256" key="5">
    <source>
        <dbReference type="PIRSR" id="PIRSR036492-1"/>
    </source>
</evidence>
<dbReference type="RefSeq" id="WP_141269002.1">
    <property type="nucleotide sequence ID" value="NZ_BJLH01000002.1"/>
</dbReference>
<accession>A0A4Y3IIM7</accession>
<dbReference type="InterPro" id="IPR016161">
    <property type="entry name" value="Ald_DH/histidinol_DH"/>
</dbReference>
<dbReference type="PIRSF" id="PIRSF036492">
    <property type="entry name" value="ALDH"/>
    <property type="match status" value="1"/>
</dbReference>
<dbReference type="EMBL" id="BJLH01000002">
    <property type="protein sequence ID" value="GEA59291.1"/>
    <property type="molecule type" value="Genomic_DNA"/>
</dbReference>
<sequence length="476" mass="53339">MGQLNLVSDDIIKKSDDLTLKLEQLKSSYSQEPSPSIELRKQRLLLLNQSIVENEKQLIAALSKDFGFRSDFDSVLTDIIPTVSHIKYTVKHLRKWARPSKRHAGLMLTPSKVRVEYQPVGVVGVISPWNFPIILSLAPIATAIAAGNKVMLKLSEFTPKTNEVIENILSVIDEEVFVVQGGAEIASRFSALPFDHLLFTGSTQVGRLVAQAAAKNLTPVTLELGGKSPVVIAPDAQLEKIVDSILFGKCVNAGQICVAPDYVLIEQDRADEFAELFIKRFNDYFGKDLTQFSHIINQTQYQRLQSYLEQARNRESVRVFPVAEYDNSEGGHQILPHLVFNPSKDLDMMKEEIFGPILPIITYEKVEEAVEYINDRERPLALYIMSDDSQCIDYVLSNTHSGGACINDTIFHVAAEDAPFGGIGHSGIGHYHGEEGFRTFSHARTVLHTPSWLPRTRLLMKYRKPMLSVMKKIFAK</sequence>
<dbReference type="InterPro" id="IPR016163">
    <property type="entry name" value="Ald_DH_C"/>
</dbReference>
<evidence type="ECO:0000256" key="6">
    <source>
        <dbReference type="PROSITE-ProRule" id="PRU10007"/>
    </source>
</evidence>
<dbReference type="PROSITE" id="PS00687">
    <property type="entry name" value="ALDEHYDE_DEHYDR_GLU"/>
    <property type="match status" value="1"/>
</dbReference>
<dbReference type="CDD" id="cd07133">
    <property type="entry name" value="ALDH_CALDH_CalB"/>
    <property type="match status" value="1"/>
</dbReference>
<dbReference type="InterPro" id="IPR029510">
    <property type="entry name" value="Ald_DH_CS_GLU"/>
</dbReference>
<dbReference type="GO" id="GO:0004029">
    <property type="term" value="F:aldehyde dehydrogenase (NAD+) activity"/>
    <property type="evidence" value="ECO:0007669"/>
    <property type="project" value="TreeGrafter"/>
</dbReference>
<dbReference type="InterPro" id="IPR016162">
    <property type="entry name" value="Ald_DH_N"/>
</dbReference>
<proteinExistence type="inferred from homology"/>
<evidence type="ECO:0000313" key="10">
    <source>
        <dbReference type="Proteomes" id="UP000318242"/>
    </source>
</evidence>
<evidence type="ECO:0000256" key="7">
    <source>
        <dbReference type="RuleBase" id="RU003345"/>
    </source>
</evidence>
<feature type="domain" description="Aldehyde dehydrogenase" evidence="8">
    <location>
        <begin position="36"/>
        <end position="446"/>
    </location>
</feature>
<comment type="caution">
    <text evidence="9">The sequence shown here is derived from an EMBL/GenBank/DDBJ whole genome shotgun (WGS) entry which is preliminary data.</text>
</comment>
<dbReference type="PANTHER" id="PTHR43570">
    <property type="entry name" value="ALDEHYDE DEHYDROGENASE"/>
    <property type="match status" value="1"/>
</dbReference>
<dbReference type="InterPro" id="IPR015590">
    <property type="entry name" value="Aldehyde_DH_dom"/>
</dbReference>
<dbReference type="OrthoDB" id="9812625at2"/>